<sequence length="153" mass="16933">MLTTSANETTRGSVRCRCSTCLALAATQLFAAAQDSEPKVLEPKEQVFLVGSINGEKHLHNAALISVDPFPLHPPEPPRTVTILFIPDPEHTKEVEDIQSVQFTVRDEKGRAIFNRTTSSPPFSLFAHEKGTFQGASLGTKTPSMRLRRQRHL</sequence>
<dbReference type="Proteomes" id="UP000041254">
    <property type="component" value="Unassembled WGS sequence"/>
</dbReference>
<organism evidence="2 3">
    <name type="scientific">Vitrella brassicaformis (strain CCMP3155)</name>
    <dbReference type="NCBI Taxonomy" id="1169540"/>
    <lineage>
        <taxon>Eukaryota</taxon>
        <taxon>Sar</taxon>
        <taxon>Alveolata</taxon>
        <taxon>Colpodellida</taxon>
        <taxon>Vitrellaceae</taxon>
        <taxon>Vitrella</taxon>
    </lineage>
</organism>
<evidence type="ECO:0000256" key="1">
    <source>
        <dbReference type="SAM" id="MobiDB-lite"/>
    </source>
</evidence>
<protein>
    <submittedName>
        <fullName evidence="2">Uncharacterized protein</fullName>
    </submittedName>
</protein>
<dbReference type="VEuPathDB" id="CryptoDB:Vbra_18937"/>
<dbReference type="InParanoid" id="A0A0G4GWN6"/>
<name>A0A0G4GWN6_VITBC</name>
<evidence type="ECO:0000313" key="3">
    <source>
        <dbReference type="Proteomes" id="UP000041254"/>
    </source>
</evidence>
<feature type="region of interest" description="Disordered" evidence="1">
    <location>
        <begin position="134"/>
        <end position="153"/>
    </location>
</feature>
<gene>
    <name evidence="2" type="ORF">Vbra_18937</name>
</gene>
<evidence type="ECO:0000313" key="2">
    <source>
        <dbReference type="EMBL" id="CEM35362.1"/>
    </source>
</evidence>
<keyword evidence="3" id="KW-1185">Reference proteome</keyword>
<dbReference type="PhylomeDB" id="A0A0G4GWN6"/>
<dbReference type="AlphaFoldDB" id="A0A0G4GWN6"/>
<feature type="compositionally biased region" description="Polar residues" evidence="1">
    <location>
        <begin position="134"/>
        <end position="143"/>
    </location>
</feature>
<reference evidence="2 3" key="1">
    <citation type="submission" date="2014-11" db="EMBL/GenBank/DDBJ databases">
        <authorList>
            <person name="Zhu J."/>
            <person name="Qi W."/>
            <person name="Song R."/>
        </authorList>
    </citation>
    <scope>NUCLEOTIDE SEQUENCE [LARGE SCALE GENOMIC DNA]</scope>
</reference>
<proteinExistence type="predicted"/>
<dbReference type="EMBL" id="CDMY01000850">
    <property type="protein sequence ID" value="CEM35362.1"/>
    <property type="molecule type" value="Genomic_DNA"/>
</dbReference>
<accession>A0A0G4GWN6</accession>